<comment type="caution">
    <text evidence="1">The sequence shown here is derived from an EMBL/GenBank/DDBJ whole genome shotgun (WGS) entry which is preliminary data.</text>
</comment>
<evidence type="ECO:0000313" key="2">
    <source>
        <dbReference type="Proteomes" id="UP000623678"/>
    </source>
</evidence>
<protein>
    <submittedName>
        <fullName evidence="1">Uncharacterized protein</fullName>
    </submittedName>
</protein>
<gene>
    <name evidence="1" type="ORF">H8705_13675</name>
</gene>
<evidence type="ECO:0000313" key="1">
    <source>
        <dbReference type="EMBL" id="MBC8586624.1"/>
    </source>
</evidence>
<dbReference type="Proteomes" id="UP000623678">
    <property type="component" value="Unassembled WGS sequence"/>
</dbReference>
<accession>A0A926EUB9</accession>
<reference evidence="1" key="1">
    <citation type="submission" date="2020-08" db="EMBL/GenBank/DDBJ databases">
        <title>Genome public.</title>
        <authorList>
            <person name="Liu C."/>
            <person name="Sun Q."/>
        </authorList>
    </citation>
    <scope>NUCLEOTIDE SEQUENCE</scope>
    <source>
        <strain evidence="1">NSJ-64</strain>
    </source>
</reference>
<sequence>MKKKIFVLLSVVLILILGVAVWYNIPIDLINLDPNEVMEIVVFNGNSGNTTHIEDKEQIQHIIDNLNDVEVKRSRLSAGYSGYSFKVTIYLSDGNEAGDWNNFIINSDDTIRKDPFFYSVIKGKIDYNYIENIVE</sequence>
<organism evidence="1 2">
    <name type="scientific">Youxingia wuxianensis</name>
    <dbReference type="NCBI Taxonomy" id="2763678"/>
    <lineage>
        <taxon>Bacteria</taxon>
        <taxon>Bacillati</taxon>
        <taxon>Bacillota</taxon>
        <taxon>Clostridia</taxon>
        <taxon>Eubacteriales</taxon>
        <taxon>Oscillospiraceae</taxon>
        <taxon>Youxingia</taxon>
    </lineage>
</organism>
<proteinExistence type="predicted"/>
<dbReference type="RefSeq" id="WP_262396326.1">
    <property type="nucleotide sequence ID" value="NZ_JACRTD010000033.1"/>
</dbReference>
<dbReference type="EMBL" id="JACRTD010000033">
    <property type="protein sequence ID" value="MBC8586624.1"/>
    <property type="molecule type" value="Genomic_DNA"/>
</dbReference>
<name>A0A926EUB9_9FIRM</name>
<keyword evidence="2" id="KW-1185">Reference proteome</keyword>
<dbReference type="AlphaFoldDB" id="A0A926EUB9"/>